<dbReference type="CDD" id="cd23823">
    <property type="entry name" value="RWD_GCN2"/>
    <property type="match status" value="1"/>
</dbReference>
<evidence type="ECO:0000256" key="10">
    <source>
        <dbReference type="PIRSR" id="PIRSR000660-1"/>
    </source>
</evidence>
<dbReference type="GO" id="GO:0110031">
    <property type="term" value="P:negative regulation of G2/MI transition of meiotic cell cycle"/>
    <property type="evidence" value="ECO:0007669"/>
    <property type="project" value="TreeGrafter"/>
</dbReference>
<keyword evidence="2" id="KW-0723">Serine/threonine-protein kinase</keyword>
<dbReference type="EMBL" id="KV407458">
    <property type="protein sequence ID" value="KZF22607.1"/>
    <property type="molecule type" value="Genomic_DNA"/>
</dbReference>
<feature type="compositionally biased region" description="Basic and acidic residues" evidence="13">
    <location>
        <begin position="193"/>
        <end position="214"/>
    </location>
</feature>
<dbReference type="PROSITE" id="PS00108">
    <property type="entry name" value="PROTEIN_KINASE_ST"/>
    <property type="match status" value="1"/>
</dbReference>
<feature type="region of interest" description="Disordered" evidence="13">
    <location>
        <begin position="174"/>
        <end position="256"/>
    </location>
</feature>
<feature type="active site" description="Proton acceptor" evidence="10">
    <location>
        <position position="828"/>
    </location>
</feature>
<dbReference type="InterPro" id="IPR041715">
    <property type="entry name" value="HisRS-like_core"/>
</dbReference>
<dbReference type="PROSITE" id="PS50908">
    <property type="entry name" value="RWD"/>
    <property type="match status" value="1"/>
</dbReference>
<feature type="domain" description="Protein kinase" evidence="14">
    <location>
        <begin position="279"/>
        <end position="556"/>
    </location>
</feature>
<dbReference type="CDD" id="cd14012">
    <property type="entry name" value="PK_eIF2AK_GCN2_rpt1"/>
    <property type="match status" value="1"/>
</dbReference>
<dbReference type="FunFam" id="3.40.50.800:FF:000009">
    <property type="entry name" value="Eukaryotic translation initiation factor 2-alpha kinase"/>
    <property type="match status" value="1"/>
</dbReference>
<protein>
    <recommendedName>
        <fullName evidence="1">non-specific serine/threonine protein kinase</fullName>
        <ecNumber evidence="1">2.7.11.1</ecNumber>
    </recommendedName>
</protein>
<reference evidence="16 17" key="1">
    <citation type="journal article" date="2016" name="Fungal Biol.">
        <title>The genome of Xylona heveae provides a window into fungal endophytism.</title>
        <authorList>
            <person name="Gazis R."/>
            <person name="Kuo A."/>
            <person name="Riley R."/>
            <person name="LaButti K."/>
            <person name="Lipzen A."/>
            <person name="Lin J."/>
            <person name="Amirebrahimi M."/>
            <person name="Hesse C.N."/>
            <person name="Spatafora J.W."/>
            <person name="Henrissat B."/>
            <person name="Hainaut M."/>
            <person name="Grigoriev I.V."/>
            <person name="Hibbett D.S."/>
        </authorList>
    </citation>
    <scope>NUCLEOTIDE SEQUENCE [LARGE SCALE GENOMIC DNA]</scope>
    <source>
        <strain evidence="16 17">TC161</strain>
    </source>
</reference>
<dbReference type="GO" id="GO:0005634">
    <property type="term" value="C:nucleus"/>
    <property type="evidence" value="ECO:0007669"/>
    <property type="project" value="TreeGrafter"/>
</dbReference>
<dbReference type="SUPFAM" id="SSF56112">
    <property type="entry name" value="Protein kinase-like (PK-like)"/>
    <property type="match status" value="2"/>
</dbReference>
<dbReference type="Gene3D" id="3.10.110.10">
    <property type="entry name" value="Ubiquitin Conjugating Enzyme"/>
    <property type="match status" value="1"/>
</dbReference>
<feature type="compositionally biased region" description="Basic and acidic residues" evidence="13">
    <location>
        <begin position="245"/>
        <end position="256"/>
    </location>
</feature>
<keyword evidence="3" id="KW-0808">Transferase</keyword>
<dbReference type="InterPro" id="IPR016255">
    <property type="entry name" value="Gcn2"/>
</dbReference>
<feature type="region of interest" description="Disordered" evidence="13">
    <location>
        <begin position="1"/>
        <end position="36"/>
    </location>
</feature>
<evidence type="ECO:0000259" key="14">
    <source>
        <dbReference type="PROSITE" id="PS50011"/>
    </source>
</evidence>
<organism evidence="16 17">
    <name type="scientific">Xylona heveae (strain CBS 132557 / TC161)</name>
    <dbReference type="NCBI Taxonomy" id="1328760"/>
    <lineage>
        <taxon>Eukaryota</taxon>
        <taxon>Fungi</taxon>
        <taxon>Dikarya</taxon>
        <taxon>Ascomycota</taxon>
        <taxon>Pezizomycotina</taxon>
        <taxon>Xylonomycetes</taxon>
        <taxon>Xylonales</taxon>
        <taxon>Xylonaceae</taxon>
        <taxon>Xylona</taxon>
    </lineage>
</organism>
<evidence type="ECO:0000313" key="16">
    <source>
        <dbReference type="EMBL" id="KZF22607.1"/>
    </source>
</evidence>
<dbReference type="InterPro" id="IPR024435">
    <property type="entry name" value="HisRS-related_dom"/>
</dbReference>
<evidence type="ECO:0000313" key="17">
    <source>
        <dbReference type="Proteomes" id="UP000076632"/>
    </source>
</evidence>
<evidence type="ECO:0000256" key="6">
    <source>
        <dbReference type="ARBA" id="ARBA00022840"/>
    </source>
</evidence>
<comment type="catalytic activity">
    <reaction evidence="9">
        <text>L-seryl-[protein] + ATP = O-phospho-L-seryl-[protein] + ADP + H(+)</text>
        <dbReference type="Rhea" id="RHEA:17989"/>
        <dbReference type="Rhea" id="RHEA-COMP:9863"/>
        <dbReference type="Rhea" id="RHEA-COMP:11604"/>
        <dbReference type="ChEBI" id="CHEBI:15378"/>
        <dbReference type="ChEBI" id="CHEBI:29999"/>
        <dbReference type="ChEBI" id="CHEBI:30616"/>
        <dbReference type="ChEBI" id="CHEBI:83421"/>
        <dbReference type="ChEBI" id="CHEBI:456216"/>
        <dbReference type="EC" id="2.7.11.1"/>
    </reaction>
</comment>
<evidence type="ECO:0000256" key="7">
    <source>
        <dbReference type="ARBA" id="ARBA00037982"/>
    </source>
</evidence>
<dbReference type="EC" id="2.7.11.1" evidence="1"/>
<evidence type="ECO:0000256" key="9">
    <source>
        <dbReference type="ARBA" id="ARBA00048679"/>
    </source>
</evidence>
<dbReference type="GO" id="GO:0004694">
    <property type="term" value="F:eukaryotic translation initiation factor 2alpha kinase activity"/>
    <property type="evidence" value="ECO:0007669"/>
    <property type="project" value="InterPro"/>
</dbReference>
<evidence type="ECO:0000256" key="12">
    <source>
        <dbReference type="PROSITE-ProRule" id="PRU10141"/>
    </source>
</evidence>
<dbReference type="InterPro" id="IPR006575">
    <property type="entry name" value="RWD_dom"/>
</dbReference>
<feature type="domain" description="RWD" evidence="15">
    <location>
        <begin position="56"/>
        <end position="165"/>
    </location>
</feature>
<dbReference type="FunCoup" id="A0A165GUB7">
    <property type="interactions" value="826"/>
</dbReference>
<keyword evidence="17" id="KW-1185">Reference proteome</keyword>
<sequence length="1622" mass="183097">MPPPTTPWKKTASQNHGRDHGFPELGKSPGKAQTMPAVSMSPLAPVHLDYSETQNDEIEALRSIYMEDYEDVKSKAAAWSKSADRSFKLHLKSKADPSIQVDLAVTMTATYPKSLPILSIERAQGVRRKPLALIEDTIRDLPKSLLGSEMIYEIAVSIEETLEDAAQSKAGEIDMPSLEEERAVQEAATSKLAQEHEEALRRKKREENLEEERVLGQMLEEEMKRRKDKARDAKRKSRPAGAELARPEDMQTDRPRLLSFDRLSSVKDDDGNIIAFRTVVKMASLHRGCVTEVVTVRPHTAGDSEQAPILILKQARLKPSFTDPAGLKRQVRALEDELERLKSLRHSNVLDLLDFKISSCFDTGLSEPAGTWEISILTEYANKGSLNDLLEIVGSLGPDIVRAFAIQLLEGLDFYHRNGVVHRDLHAGNVMLIRPSSGSTIIKLADASYQKALHDLRDCEDVTFSIGNSKSAYWLSPELGQETNAPRTRKTDIWDLGIIFLQMLFGLSVVQKYASPSALMDTLDLSETLLDFIRKFFKADPKKRSSAFDLLPCEFLRNDAPILASHGSQPSSRLSSTVSLPTRRLSRNRHDSSGLGAALSRYANDFVEAGRLGKGGFGEVVKARNKLDGRFYAIKKITQQSTSSLTGVLSEIMLLSRLNHPYVVRYFTAWMEEDFSALGNDDEDAISFTDDSILSPTEGPSLEFGQSTGGLDFISSSGYPKIEFGYGSEDESSGSYPDEEGTEEISPRNVQGAEDGNLSMRKQAASGGRYPRSTKTTLYIQMEYCERQTLRDLLRQGIYHNVDDCWRLFRQILEGLSHIHGHGIIHRDLKPDNIFIDVANNPRIGDFGLATSGQYFLADRTSSGNVDGDMTRSIGTALYVAPELKSSASGYYTEKVDMYSLGIIFFEMCYPLKTAMERDRVIRELREKEHVLPPEFHTPDMALQGSIIKSLISHRPSERPSSIELLQGGKLPLQVEDETVRLAIQGLADSNSPYFQKMMSALFSQPAKQIKDYAWDMGSTTNYGTNELLLQGMVKDKLTSIFRRHGAVEVQRPVLFPRSDYYTSNVAQLLDSSGTLLQLPYDLTLPNARAVARQMPSAQKSFAFGNVYRDLYTGGQPRSHREVDFDIVSPDTLDLALKEAEVIKVIDEVVDAFPSLKTTQMCFHVNHADLLELIMSFCRITLPQRPSVKEVLSKLNIGQWTWQKIRNELRSPALGVPSTSLDDLERFDFRDTPEKAFARLRTIFEGTDTLDKTSSIFAHITAVTSYLKHFNVQRKVYLSPLSSFNDRFYKGGILFQCLYDTKRKDVFAAGGRYDSLIQDHRPKLQGVHHDCHAVGFNLGWEKLFTSMARFQKQTPKHFLKKHEEPAGQGEWATRRCDVLIASFDPAILRTDGIKLVQYLWHHEISAELAIDTRQPDELLSHYRDDKHSWIVIIKQDTGGFSERSLKVRSMVRKEDTDIRKSDLMSYLRTEIRERDHREGTNERAKLLKYHNPQEAQPHSSEKEGDVRVLMYSHKSKKSNRRNVIEAAQSRTHELVNSFLDGPILAIEIRDEFLDAIRDTRLSDPESWRRVIQSAPVAERKYLAQMHEVIGDMAKEMKGVTRNAFIYNFRTGSCIYYDLGRSS</sequence>
<dbReference type="GO" id="GO:0009893">
    <property type="term" value="P:positive regulation of metabolic process"/>
    <property type="evidence" value="ECO:0007669"/>
    <property type="project" value="UniProtKB-ARBA"/>
</dbReference>
<evidence type="ECO:0000259" key="15">
    <source>
        <dbReference type="PROSITE" id="PS50908"/>
    </source>
</evidence>
<accession>A0A165GUB7</accession>
<dbReference type="InterPro" id="IPR011009">
    <property type="entry name" value="Kinase-like_dom_sf"/>
</dbReference>
<dbReference type="FunFam" id="1.10.510.10:FF:000821">
    <property type="entry name" value="Serine/threonine-protein kinase gcn2"/>
    <property type="match status" value="1"/>
</dbReference>
<gene>
    <name evidence="16" type="ORF">L228DRAFT_246942</name>
</gene>
<dbReference type="PIRSF" id="PIRSF000660">
    <property type="entry name" value="Ser/Thr_PK_GCN2"/>
    <property type="match status" value="1"/>
</dbReference>
<evidence type="ECO:0000256" key="8">
    <source>
        <dbReference type="ARBA" id="ARBA00047899"/>
    </source>
</evidence>
<dbReference type="PROSITE" id="PS50011">
    <property type="entry name" value="PROTEIN_KINASE_DOM"/>
    <property type="match status" value="2"/>
</dbReference>
<feature type="compositionally biased region" description="Basic and acidic residues" evidence="13">
    <location>
        <begin position="221"/>
        <end position="231"/>
    </location>
</feature>
<dbReference type="GeneID" id="28897659"/>
<evidence type="ECO:0000256" key="2">
    <source>
        <dbReference type="ARBA" id="ARBA00022527"/>
    </source>
</evidence>
<keyword evidence="4 11" id="KW-0547">Nucleotide-binding</keyword>
<dbReference type="OMA" id="FEDIAWD"/>
<dbReference type="Proteomes" id="UP000076632">
    <property type="component" value="Unassembled WGS sequence"/>
</dbReference>
<dbReference type="STRING" id="1328760.A0A165GUB7"/>
<dbReference type="InterPro" id="IPR050339">
    <property type="entry name" value="CC_SR_Kinase"/>
</dbReference>
<evidence type="ECO:0000256" key="5">
    <source>
        <dbReference type="ARBA" id="ARBA00022777"/>
    </source>
</evidence>
<evidence type="ECO:0000256" key="3">
    <source>
        <dbReference type="ARBA" id="ARBA00022679"/>
    </source>
</evidence>
<dbReference type="InterPro" id="IPR008271">
    <property type="entry name" value="Ser/Thr_kinase_AS"/>
</dbReference>
<dbReference type="InterPro" id="IPR036621">
    <property type="entry name" value="Anticodon-bd_dom_sf"/>
</dbReference>
<dbReference type="PANTHER" id="PTHR11042">
    <property type="entry name" value="EUKARYOTIC TRANSLATION INITIATION FACTOR 2-ALPHA KINASE EIF2-ALPHA KINASE -RELATED"/>
    <property type="match status" value="1"/>
</dbReference>
<dbReference type="CDD" id="cd14046">
    <property type="entry name" value="STKc_EIF2AK4_GCN2_rpt2"/>
    <property type="match status" value="1"/>
</dbReference>
<evidence type="ECO:0000256" key="11">
    <source>
        <dbReference type="PIRSR" id="PIRSR000660-2"/>
    </source>
</evidence>
<dbReference type="Pfam" id="PF12745">
    <property type="entry name" value="HGTP_anticodon2"/>
    <property type="match status" value="1"/>
</dbReference>
<keyword evidence="6 11" id="KW-0067">ATP-binding</keyword>
<dbReference type="GO" id="GO:0005524">
    <property type="term" value="F:ATP binding"/>
    <property type="evidence" value="ECO:0007669"/>
    <property type="project" value="UniProtKB-UniRule"/>
</dbReference>
<dbReference type="FunFam" id="3.30.930.10:FF:000074">
    <property type="entry name" value="Serine/threonine-protein kinase gcn2"/>
    <property type="match status" value="1"/>
</dbReference>
<dbReference type="InterPro" id="IPR000719">
    <property type="entry name" value="Prot_kinase_dom"/>
</dbReference>
<dbReference type="SMART" id="SM00591">
    <property type="entry name" value="RWD"/>
    <property type="match status" value="1"/>
</dbReference>
<dbReference type="Pfam" id="PF05773">
    <property type="entry name" value="RWD"/>
    <property type="match status" value="1"/>
</dbReference>
<evidence type="ECO:0000256" key="4">
    <source>
        <dbReference type="ARBA" id="ARBA00022741"/>
    </source>
</evidence>
<feature type="binding site" evidence="11">
    <location>
        <position position="635"/>
    </location>
    <ligand>
        <name>ATP</name>
        <dbReference type="ChEBI" id="CHEBI:30616"/>
    </ligand>
</feature>
<dbReference type="OrthoDB" id="341578at2759"/>
<proteinExistence type="inferred from homology"/>
<dbReference type="GO" id="GO:0000077">
    <property type="term" value="P:DNA damage checkpoint signaling"/>
    <property type="evidence" value="ECO:0007669"/>
    <property type="project" value="InterPro"/>
</dbReference>
<dbReference type="InParanoid" id="A0A165GUB7"/>
<feature type="domain" description="Protein kinase" evidence="14">
    <location>
        <begin position="606"/>
        <end position="974"/>
    </location>
</feature>
<feature type="binding site" evidence="12">
    <location>
        <position position="636"/>
    </location>
    <ligand>
        <name>ATP</name>
        <dbReference type="ChEBI" id="CHEBI:30616"/>
    </ligand>
</feature>
<dbReference type="Gene3D" id="1.10.510.10">
    <property type="entry name" value="Transferase(Phosphotransferase) domain 1"/>
    <property type="match status" value="2"/>
</dbReference>
<dbReference type="InterPro" id="IPR016135">
    <property type="entry name" value="UBQ-conjugating_enzyme/RWD"/>
</dbReference>
<dbReference type="SUPFAM" id="SSF54495">
    <property type="entry name" value="UBC-like"/>
    <property type="match status" value="1"/>
</dbReference>
<evidence type="ECO:0000256" key="1">
    <source>
        <dbReference type="ARBA" id="ARBA00012513"/>
    </source>
</evidence>
<comment type="similarity">
    <text evidence="7">Belongs to the protein kinase superfamily. Ser/Thr protein kinase family. GCN2 subfamily.</text>
</comment>
<dbReference type="Gene3D" id="3.30.200.20">
    <property type="entry name" value="Phosphorylase Kinase, domain 1"/>
    <property type="match status" value="1"/>
</dbReference>
<dbReference type="Pfam" id="PF13393">
    <property type="entry name" value="tRNA-synt_His"/>
    <property type="match status" value="1"/>
</dbReference>
<dbReference type="Gene3D" id="3.40.50.800">
    <property type="entry name" value="Anticodon-binding domain"/>
    <property type="match status" value="1"/>
</dbReference>
<evidence type="ECO:0000256" key="13">
    <source>
        <dbReference type="SAM" id="MobiDB-lite"/>
    </source>
</evidence>
<dbReference type="InterPro" id="IPR045864">
    <property type="entry name" value="aa-tRNA-synth_II/BPL/LPL"/>
</dbReference>
<dbReference type="Gene3D" id="3.30.930.10">
    <property type="entry name" value="Bira Bifunctional Protein, Domain 2"/>
    <property type="match status" value="1"/>
</dbReference>
<comment type="catalytic activity">
    <reaction evidence="8">
        <text>L-threonyl-[protein] + ATP = O-phospho-L-threonyl-[protein] + ADP + H(+)</text>
        <dbReference type="Rhea" id="RHEA:46608"/>
        <dbReference type="Rhea" id="RHEA-COMP:11060"/>
        <dbReference type="Rhea" id="RHEA-COMP:11605"/>
        <dbReference type="ChEBI" id="CHEBI:15378"/>
        <dbReference type="ChEBI" id="CHEBI:30013"/>
        <dbReference type="ChEBI" id="CHEBI:30616"/>
        <dbReference type="ChEBI" id="CHEBI:61977"/>
        <dbReference type="ChEBI" id="CHEBI:456216"/>
        <dbReference type="EC" id="2.7.11.1"/>
    </reaction>
</comment>
<dbReference type="Pfam" id="PF00069">
    <property type="entry name" value="Pkinase"/>
    <property type="match status" value="3"/>
</dbReference>
<dbReference type="PROSITE" id="PS00107">
    <property type="entry name" value="PROTEIN_KINASE_ATP"/>
    <property type="match status" value="1"/>
</dbReference>
<dbReference type="FunFam" id="3.10.110.10:FF:000050">
    <property type="entry name" value="eIF-2-alpha kinase GCN2"/>
    <property type="match status" value="1"/>
</dbReference>
<dbReference type="SMART" id="SM00220">
    <property type="entry name" value="S_TKc"/>
    <property type="match status" value="2"/>
</dbReference>
<feature type="compositionally biased region" description="Acidic residues" evidence="13">
    <location>
        <begin position="728"/>
        <end position="743"/>
    </location>
</feature>
<feature type="region of interest" description="Disordered" evidence="13">
    <location>
        <begin position="726"/>
        <end position="755"/>
    </location>
</feature>
<dbReference type="SUPFAM" id="SSF55681">
    <property type="entry name" value="Class II aaRS and biotin synthetases"/>
    <property type="match status" value="1"/>
</dbReference>
<keyword evidence="5 16" id="KW-0418">Kinase</keyword>
<name>A0A165GUB7_XYLHT</name>
<feature type="binding site" evidence="11">
    <location>
        <begin position="612"/>
        <end position="620"/>
    </location>
    <ligand>
        <name>ATP</name>
        <dbReference type="ChEBI" id="CHEBI:30616"/>
    </ligand>
</feature>
<dbReference type="GO" id="GO:0005737">
    <property type="term" value="C:cytoplasm"/>
    <property type="evidence" value="ECO:0007669"/>
    <property type="project" value="TreeGrafter"/>
</dbReference>
<dbReference type="RefSeq" id="XP_018188162.1">
    <property type="nucleotide sequence ID" value="XM_018332522.1"/>
</dbReference>
<dbReference type="PANTHER" id="PTHR11042:SF136">
    <property type="entry name" value="EIF-2-ALPHA KINASE GCN2"/>
    <property type="match status" value="1"/>
</dbReference>
<dbReference type="InterPro" id="IPR017441">
    <property type="entry name" value="Protein_kinase_ATP_BS"/>
</dbReference>
<dbReference type="FunFam" id="3.30.200.20:FF:000379">
    <property type="entry name" value="eIF-2-alpha kinase GCN2"/>
    <property type="match status" value="1"/>
</dbReference>